<evidence type="ECO:0008006" key="2">
    <source>
        <dbReference type="Google" id="ProtNLM"/>
    </source>
</evidence>
<proteinExistence type="predicted"/>
<organism evidence="1">
    <name type="scientific">marine sediment metagenome</name>
    <dbReference type="NCBI Taxonomy" id="412755"/>
    <lineage>
        <taxon>unclassified sequences</taxon>
        <taxon>metagenomes</taxon>
        <taxon>ecological metagenomes</taxon>
    </lineage>
</organism>
<comment type="caution">
    <text evidence="1">The sequence shown here is derived from an EMBL/GenBank/DDBJ whole genome shotgun (WGS) entry which is preliminary data.</text>
</comment>
<sequence length="1269" mass="136334">MSEPPANAKPKRRRRRRWRIALVVLIALVAVIAAGPWLASTGPGNRLILGLVNARLDGRLEAGRLSVSWFGPSQIVDLRVLDPEGRETLTAQRATCPLGILGLLKNVGRFDTLDVETLNIDLYLDADGIPSLARVPRPRQRPSDEPISVQPIGMVAVKTITVTAIQPDGRKVGPMSIGVELRLDTLSRLAGAVHVQLADGGKVSAEFDLADLLVDGRLRLAEANGSVTVTTAEPIALGPVLHFAGVPYTVEGDATLNVTCTLSGGNLATDYTFAVQRLREHTPGAPARPPLDARLAGALKLAGTTLSGKTTLSSDAGRVDATFEYDTSSGPPALTLEDVLAAIEGGQPIHWPELALDINGKIDLVEIGRAVPSLLKLLPDVELRSGVFLADNLQLRGGREPMAKGRLALVDVAADRQGKRIELGPIELTADVVITEQAGLAVRELQLKAPFVSVRGRGSRSAIKLNLDVDLSQLQRDLGAMIDLGEYEASGRVEGMVITASREDDLINLEIRGYNNFLVFHTPDGPVNLGRVGIAHRFQIRTADNRIAELSVRQFELTSNLGDLNAVGQYRPDDGSFDGTIDLTGLDFARIRRSVKSLLPADLPVVDGTATGQVRISRQAGRPADVGADFRVGPLRLKHKGPGVQWSAATASVTATVSFDEDGRPSAVDVSKAEATLDETVTASATGRYDLTQGAFEADAKLATLDANRIRMLVKEFSPGDDKTTVEGSMELIASAGRETANAPVVSSGRATLTALSVDGKRVTKTPMNFTWSQLAFDTATEAFSAGLIALDSEVLTFKAERIAFEPGELKIGGDGRLEADLAGCLAVAKAFGAVANAPEIVGRLIWTGRADAKGDQIDITGSGRLVDLQLTRDDEQLDLPHVTLNHVLTLDRKTDRLTVRQLELASELLSCELTGDVTDLRGQRMLALRGSYEGSWETITRLLHQLAPEAKQSVQFAGTTGGPIVIEGPAHRPKLRPAFHDVQASTDFGWQEAVLMGITFGPAKISPHLAGGRVVIPATSIDALEGKVHIGGEVDLAPETPIYHLAGKVTVLDRLHVDRTMGRELLSRFNPLFSGLVGIDGWATMTTTDLVVPLSDKAADVASGHGRLDLQEMTVEPSGLLFTLLQLGGDADPDEKTRMEVDGLDFQIRQGRIHYNNFTFRFPTHGNFDLKFHGSVGFDDTLDLAVSVPVRTALLEKLKVKGPILEYARLLEGARVDVPIKGTRTAPKLDFVDVDIQPLIEWALQKLLKERAPKILEDILRRLPAAED</sequence>
<dbReference type="AlphaFoldDB" id="A0A0F9WG68"/>
<reference evidence="1" key="1">
    <citation type="journal article" date="2015" name="Nature">
        <title>Complex archaea that bridge the gap between prokaryotes and eukaryotes.</title>
        <authorList>
            <person name="Spang A."/>
            <person name="Saw J.H."/>
            <person name="Jorgensen S.L."/>
            <person name="Zaremba-Niedzwiedzka K."/>
            <person name="Martijn J."/>
            <person name="Lind A.E."/>
            <person name="van Eijk R."/>
            <person name="Schleper C."/>
            <person name="Guy L."/>
            <person name="Ettema T.J."/>
        </authorList>
    </citation>
    <scope>NUCLEOTIDE SEQUENCE</scope>
</reference>
<evidence type="ECO:0000313" key="1">
    <source>
        <dbReference type="EMBL" id="KKO11453.1"/>
    </source>
</evidence>
<protein>
    <recommendedName>
        <fullName evidence="2">AsmA-like C-terminal domain-containing protein</fullName>
    </recommendedName>
</protein>
<name>A0A0F9WG68_9ZZZZ</name>
<gene>
    <name evidence="1" type="ORF">LCGC14_0019340</name>
</gene>
<accession>A0A0F9WG68</accession>
<dbReference type="EMBL" id="LAZR01000003">
    <property type="protein sequence ID" value="KKO11453.1"/>
    <property type="molecule type" value="Genomic_DNA"/>
</dbReference>